<evidence type="ECO:0000256" key="2">
    <source>
        <dbReference type="SAM" id="Phobius"/>
    </source>
</evidence>
<name>A0ABD4Z6M3_9CREN</name>
<dbReference type="Pfam" id="PF01670">
    <property type="entry name" value="Glyco_hydro_12"/>
    <property type="match status" value="1"/>
</dbReference>
<protein>
    <submittedName>
        <fullName evidence="3">Endoglucanase</fullName>
    </submittedName>
</protein>
<dbReference type="Gene3D" id="2.60.120.180">
    <property type="match status" value="1"/>
</dbReference>
<keyword evidence="2" id="KW-0472">Membrane</keyword>
<accession>A0ABD4Z6M3</accession>
<dbReference type="EMBL" id="JASNVW010000002">
    <property type="protein sequence ID" value="MDK6028592.1"/>
    <property type="molecule type" value="Genomic_DNA"/>
</dbReference>
<dbReference type="RefSeq" id="WP_285273569.1">
    <property type="nucleotide sequence ID" value="NZ_JASNVW010000002.1"/>
</dbReference>
<dbReference type="AlphaFoldDB" id="A0ABD4Z6M3"/>
<reference evidence="3 4" key="1">
    <citation type="submission" date="2023-05" db="EMBL/GenBank/DDBJ databases">
        <title>A new hyperthermophilic archaea 'Ignisphaera cupida' sp. nov. and description of the family 'Ignisphaeraceae' fam. nov.</title>
        <authorList>
            <person name="Podosokorskaya O.A."/>
            <person name="Elcheninov A.G."/>
            <person name="Klukina A."/>
            <person name="Merkel A.Y."/>
        </authorList>
    </citation>
    <scope>NUCLEOTIDE SEQUENCE [LARGE SCALE GENOMIC DNA]</scope>
    <source>
        <strain evidence="3 4">4213-co</strain>
    </source>
</reference>
<sequence>MDSKRFALIVITIVMLALGFTGGYLYTLSKYTLHTLTTTVTETIYKTITSPYPITTEVSSVSIVTKPTNLSTTSISTYTYTITLLFIETMTKTISSSTQIVLRYPSIHLTKIDFNNDGIYDAVVEINPWNMKSAKGDQIMIIDVLKKSIETNISLIDVIPAEWVNGYPEIAIGRKPWYTSYANGFRVSFPMKIRNATPFVISFYICIKDLHPQMNLNIAADAWIVREAIAKSPGTAPSNGDLEIMVWLFNQNLNPAGNKVGEITIPIALNESIVNAQWEVWRMDSVSWGGWQYIAFKPKGWRHICGYVAYNPIDFVKAAAKFATFDISNHYLLGWEIGTEWGARTSNGVARLSWILKDFEVIPGASIQKQ</sequence>
<comment type="similarity">
    <text evidence="1">Belongs to the glycosyl hydrolase 12 (cellulase H) family.</text>
</comment>
<feature type="transmembrane region" description="Helical" evidence="2">
    <location>
        <begin position="6"/>
        <end position="26"/>
    </location>
</feature>
<dbReference type="InterPro" id="IPR013319">
    <property type="entry name" value="GH11/12"/>
</dbReference>
<keyword evidence="4" id="KW-1185">Reference proteome</keyword>
<proteinExistence type="inferred from homology"/>
<dbReference type="SUPFAM" id="SSF49899">
    <property type="entry name" value="Concanavalin A-like lectins/glucanases"/>
    <property type="match status" value="1"/>
</dbReference>
<organism evidence="3 4">
    <name type="scientific">Ignisphaera cupida</name>
    <dbReference type="NCBI Taxonomy" id="3050454"/>
    <lineage>
        <taxon>Archaea</taxon>
        <taxon>Thermoproteota</taxon>
        <taxon>Thermoprotei</taxon>
        <taxon>Desulfurococcales</taxon>
        <taxon>Desulfurococcaceae</taxon>
        <taxon>Ignisphaera</taxon>
    </lineage>
</organism>
<keyword evidence="2" id="KW-1133">Transmembrane helix</keyword>
<dbReference type="InterPro" id="IPR002594">
    <property type="entry name" value="GH12"/>
</dbReference>
<keyword evidence="2" id="KW-0812">Transmembrane</keyword>
<dbReference type="Proteomes" id="UP001529235">
    <property type="component" value="Unassembled WGS sequence"/>
</dbReference>
<gene>
    <name evidence="3" type="ORF">QPL79_04390</name>
</gene>
<evidence type="ECO:0000313" key="3">
    <source>
        <dbReference type="EMBL" id="MDK6028592.1"/>
    </source>
</evidence>
<evidence type="ECO:0000256" key="1">
    <source>
        <dbReference type="ARBA" id="ARBA00005519"/>
    </source>
</evidence>
<evidence type="ECO:0000313" key="4">
    <source>
        <dbReference type="Proteomes" id="UP001529235"/>
    </source>
</evidence>
<comment type="caution">
    <text evidence="3">The sequence shown here is derived from an EMBL/GenBank/DDBJ whole genome shotgun (WGS) entry which is preliminary data.</text>
</comment>
<dbReference type="InterPro" id="IPR013320">
    <property type="entry name" value="ConA-like_dom_sf"/>
</dbReference>